<keyword evidence="1" id="KW-0472">Membrane</keyword>
<evidence type="ECO:0000313" key="2">
    <source>
        <dbReference type="EMBL" id="NIR76513.1"/>
    </source>
</evidence>
<accession>A0AAE4ZB87</accession>
<feature type="transmembrane region" description="Helical" evidence="1">
    <location>
        <begin position="50"/>
        <end position="69"/>
    </location>
</feature>
<protein>
    <recommendedName>
        <fullName evidence="4">Tetratricopeptide repeat protein</fullName>
    </recommendedName>
</protein>
<evidence type="ECO:0008006" key="4">
    <source>
        <dbReference type="Google" id="ProtNLM"/>
    </source>
</evidence>
<organism evidence="2 3">
    <name type="scientific">Candidatus Kutchimonas denitrificans</name>
    <dbReference type="NCBI Taxonomy" id="3056748"/>
    <lineage>
        <taxon>Bacteria</taxon>
        <taxon>Pseudomonadati</taxon>
        <taxon>Gemmatimonadota</taxon>
        <taxon>Gemmatimonadia</taxon>
        <taxon>Candidatus Palauibacterales</taxon>
        <taxon>Candidatus Palauibacteraceae</taxon>
        <taxon>Candidatus Kutchimonas</taxon>
    </lineage>
</organism>
<dbReference type="InterPro" id="IPR011990">
    <property type="entry name" value="TPR-like_helical_dom_sf"/>
</dbReference>
<keyword evidence="1" id="KW-1133">Transmembrane helix</keyword>
<name>A0AAE4ZB87_9BACT</name>
<keyword evidence="1" id="KW-0812">Transmembrane</keyword>
<dbReference type="SUPFAM" id="SSF48452">
    <property type="entry name" value="TPR-like"/>
    <property type="match status" value="2"/>
</dbReference>
<gene>
    <name evidence="2" type="ORF">GWO12_15645</name>
</gene>
<reference evidence="2 3" key="1">
    <citation type="submission" date="2020-01" db="EMBL/GenBank/DDBJ databases">
        <title>Genomes assembled from Gulf of Kutch pelagic sediment metagenomes.</title>
        <authorList>
            <person name="Chandrashekar M."/>
            <person name="Mahajan M.S."/>
            <person name="Dave K.J."/>
            <person name="Vatsa P."/>
            <person name="Nathani N.M."/>
        </authorList>
    </citation>
    <scope>NUCLEOTIDE SEQUENCE [LARGE SCALE GENOMIC DNA]</scope>
    <source>
        <strain evidence="2">KS3-K002</strain>
    </source>
</reference>
<dbReference type="AlphaFoldDB" id="A0AAE4ZB87"/>
<feature type="transmembrane region" description="Helical" evidence="1">
    <location>
        <begin position="100"/>
        <end position="120"/>
    </location>
</feature>
<dbReference type="Pfam" id="PF13432">
    <property type="entry name" value="TPR_16"/>
    <property type="match status" value="1"/>
</dbReference>
<comment type="caution">
    <text evidence="2">The sequence shown here is derived from an EMBL/GenBank/DDBJ whole genome shotgun (WGS) entry which is preliminary data.</text>
</comment>
<dbReference type="Proteomes" id="UP000702544">
    <property type="component" value="Unassembled WGS sequence"/>
</dbReference>
<proteinExistence type="predicted"/>
<dbReference type="Gene3D" id="1.25.40.10">
    <property type="entry name" value="Tetratricopeptide repeat domain"/>
    <property type="match status" value="2"/>
</dbReference>
<evidence type="ECO:0000313" key="3">
    <source>
        <dbReference type="Proteomes" id="UP000702544"/>
    </source>
</evidence>
<evidence type="ECO:0000256" key="1">
    <source>
        <dbReference type="SAM" id="Phobius"/>
    </source>
</evidence>
<feature type="transmembrane region" description="Helical" evidence="1">
    <location>
        <begin position="20"/>
        <end position="38"/>
    </location>
</feature>
<sequence length="806" mass="90473">MRRVKRLVREAHQRSLWQALVVYLGVSYGILEAIDLFIDRAGVPDWLFPVALTLLLIGLPVVIVASLAAEEEYGDEVATESAVAAAEEDRRLRLLTWRNAAAALVGALAVWGAVAAGWLLTGDYIDRLRDRGIEAAAIDPANRVVVLPFTYRGSEEWAYLGEGMVDLLSKTLDGAGELRTVNPQAVLGVLEQVKVGEGTDPGRAVAERLDVGNYVVGNVVEVGGRLQLTAWLHRTAPVEPVQVSVQGPPDSLFALVDDLTARLLVSEENLGSLARIEALTTDSLEALKAYLEGEQIYRAGVSADRGDAHSAFQRAVEIDSTFALAWYRLSRLAYFSGKEVGQVLEYAETAVRHAERLPWRERRLIEANAAYARGDAGESQRIFDEILSRYPDDAEAWWGLALLLSEYYGILGLPPSAGRFSHQRTLRYEPDHDIALWSLAWIEAMEGNWQAFDSITLRRYGDRKPSLYWRAVRAFGSNDVAEQERVLATVDSFSSAAAPQFFTMAVTSKIAGNQRGALQLLEINERKTDSPQDEAVWHLFAAYYELGMGRRRAAQERFARLDRVKHDWAIVDNALWVLAPHVRAQRAELEAWRDSLLRWDAAAVVDPPAERTGYWKVLWNRYAGVHTHLQHYLLGRINARLGDQEAALRYADELEHMPVPPDAGSLSRDLAQSVLAYVLVEQGRSQEALRALEVAPREVPFTRMTHAIFQGTQERYLRAELLAELGRDEEALRWFQSIDYYIHPAMAGLSHLRQAQLHERLGHPEEAAVQYRRFIELWSDCDREFRPMVEAAQQALQRLTAEPTTD</sequence>
<dbReference type="EMBL" id="JAACAK010000130">
    <property type="protein sequence ID" value="NIR76513.1"/>
    <property type="molecule type" value="Genomic_DNA"/>
</dbReference>